<evidence type="ECO:0000313" key="4">
    <source>
        <dbReference type="Proteomes" id="UP000652755"/>
    </source>
</evidence>
<dbReference type="SUPFAM" id="SSF51735">
    <property type="entry name" value="NAD(P)-binding Rossmann-fold domains"/>
    <property type="match status" value="1"/>
</dbReference>
<evidence type="ECO:0000256" key="1">
    <source>
        <dbReference type="ARBA" id="ARBA00006484"/>
    </source>
</evidence>
<keyword evidence="2" id="KW-0560">Oxidoreductase</keyword>
<evidence type="ECO:0000256" key="2">
    <source>
        <dbReference type="ARBA" id="ARBA00023002"/>
    </source>
</evidence>
<dbReference type="Gene3D" id="3.40.50.720">
    <property type="entry name" value="NAD(P)-binding Rossmann-like Domain"/>
    <property type="match status" value="1"/>
</dbReference>
<accession>A0ABR7KYS2</accession>
<dbReference type="EMBL" id="JACRYL010000031">
    <property type="protein sequence ID" value="MBC6112970.1"/>
    <property type="molecule type" value="Genomic_DNA"/>
</dbReference>
<keyword evidence="4" id="KW-1185">Reference proteome</keyword>
<dbReference type="PRINTS" id="PR00081">
    <property type="entry name" value="GDHRDH"/>
</dbReference>
<dbReference type="InterPro" id="IPR051122">
    <property type="entry name" value="SDR_DHRS6-like"/>
</dbReference>
<gene>
    <name evidence="3" type="ORF">H7U22_21325</name>
</gene>
<comment type="caution">
    <text evidence="3">The sequence shown here is derived from an EMBL/GenBank/DDBJ whole genome shotgun (WGS) entry which is preliminary data.</text>
</comment>
<dbReference type="CDD" id="cd05233">
    <property type="entry name" value="SDR_c"/>
    <property type="match status" value="1"/>
</dbReference>
<proteinExistence type="inferred from homology"/>
<reference evidence="3 4" key="1">
    <citation type="submission" date="2020-08" db="EMBL/GenBank/DDBJ databases">
        <authorList>
            <person name="Sun Q."/>
            <person name="Inoue M."/>
        </authorList>
    </citation>
    <scope>NUCLEOTIDE SEQUENCE [LARGE SCALE GENOMIC DNA]</scope>
    <source>
        <strain evidence="3 4">CCM 8938</strain>
    </source>
</reference>
<dbReference type="InterPro" id="IPR036291">
    <property type="entry name" value="NAD(P)-bd_dom_sf"/>
</dbReference>
<protein>
    <submittedName>
        <fullName evidence="3">SDR family oxidoreductase</fullName>
    </submittedName>
</protein>
<dbReference type="PANTHER" id="PTHR43477:SF1">
    <property type="entry name" value="DIHYDROANTICAPSIN 7-DEHYDROGENASE"/>
    <property type="match status" value="1"/>
</dbReference>
<organism evidence="3 4">
    <name type="scientific">Pedobacter fastidiosus</name>
    <dbReference type="NCBI Taxonomy" id="2765361"/>
    <lineage>
        <taxon>Bacteria</taxon>
        <taxon>Pseudomonadati</taxon>
        <taxon>Bacteroidota</taxon>
        <taxon>Sphingobacteriia</taxon>
        <taxon>Sphingobacteriales</taxon>
        <taxon>Sphingobacteriaceae</taxon>
        <taxon>Pedobacter</taxon>
    </lineage>
</organism>
<dbReference type="Proteomes" id="UP000652755">
    <property type="component" value="Unassembled WGS sequence"/>
</dbReference>
<dbReference type="Pfam" id="PF13561">
    <property type="entry name" value="adh_short_C2"/>
    <property type="match status" value="1"/>
</dbReference>
<dbReference type="RefSeq" id="WP_187073388.1">
    <property type="nucleotide sequence ID" value="NZ_JACRYL010000031.1"/>
</dbReference>
<sequence>MDFKDKNILIVGGSSGIGLSLVNLLSDQGANVFNASRSASSDWTGNVEHLEIDVLENLDALSAFLPSKLDGLVYSVGSITLKPFSRVSQDDFIKDYKLNVIGAAMVIQKALKNLKEAESASIVLISSVAAQTGMGFHSSIASAKAGVEGLTKSLAAELASQNIRVNAVAPSLTDTQMAGNLLNSPEKREASAKRHPIGKFGTPADISAAISFLLSDKSSWITGQILGIDGGMSSLRTNL</sequence>
<comment type="similarity">
    <text evidence="1">Belongs to the short-chain dehydrogenases/reductases (SDR) family.</text>
</comment>
<dbReference type="InterPro" id="IPR002347">
    <property type="entry name" value="SDR_fam"/>
</dbReference>
<name>A0ABR7KYS2_9SPHI</name>
<evidence type="ECO:0000313" key="3">
    <source>
        <dbReference type="EMBL" id="MBC6112970.1"/>
    </source>
</evidence>
<dbReference type="PANTHER" id="PTHR43477">
    <property type="entry name" value="DIHYDROANTICAPSIN 7-DEHYDROGENASE"/>
    <property type="match status" value="1"/>
</dbReference>